<reference evidence="1 2" key="1">
    <citation type="submission" date="2020-02" db="EMBL/GenBank/DDBJ databases">
        <title>Draft genome sequence of two Spirosoma agri KCTC 52727 and Spirosoma terrae KCTC 52035.</title>
        <authorList>
            <person name="Rojas J."/>
            <person name="Ambika Manirajan B."/>
            <person name="Ratering S."/>
            <person name="Suarez C."/>
            <person name="Schnell S."/>
        </authorList>
    </citation>
    <scope>NUCLEOTIDE SEQUENCE [LARGE SCALE GENOMIC DNA]</scope>
    <source>
        <strain evidence="1 2">KCTC 52727</strain>
    </source>
</reference>
<evidence type="ECO:0000313" key="2">
    <source>
        <dbReference type="Proteomes" id="UP000477386"/>
    </source>
</evidence>
<name>A0A6M0IS58_9BACT</name>
<dbReference type="EMBL" id="JAAGNZ010000003">
    <property type="protein sequence ID" value="NEU70231.1"/>
    <property type="molecule type" value="Genomic_DNA"/>
</dbReference>
<dbReference type="AlphaFoldDB" id="A0A6M0IS58"/>
<gene>
    <name evidence="1" type="ORF">GK091_25360</name>
</gene>
<organism evidence="1 2">
    <name type="scientific">Spirosoma agri</name>
    <dbReference type="NCBI Taxonomy" id="1987381"/>
    <lineage>
        <taxon>Bacteria</taxon>
        <taxon>Pseudomonadati</taxon>
        <taxon>Bacteroidota</taxon>
        <taxon>Cytophagia</taxon>
        <taxon>Cytophagales</taxon>
        <taxon>Cytophagaceae</taxon>
        <taxon>Spirosoma</taxon>
    </lineage>
</organism>
<dbReference type="Proteomes" id="UP000477386">
    <property type="component" value="Unassembled WGS sequence"/>
</dbReference>
<accession>A0A6M0IS58</accession>
<evidence type="ECO:0000313" key="1">
    <source>
        <dbReference type="EMBL" id="NEU70231.1"/>
    </source>
</evidence>
<protein>
    <recommendedName>
        <fullName evidence="3">DUF3575 domain-containing protein</fullName>
    </recommendedName>
</protein>
<evidence type="ECO:0008006" key="3">
    <source>
        <dbReference type="Google" id="ProtNLM"/>
    </source>
</evidence>
<proteinExistence type="predicted"/>
<keyword evidence="2" id="KW-1185">Reference proteome</keyword>
<sequence length="217" mass="24596">MLRTFSLFTLFSTFLAIIGITTSQAQSSILQSYKWEISYDALPLINKETTAQNLTLRRFITNSKGTTALRLQLRGGSKSSEFTVASDYVYGQINLGYEWYKPVDKFLFYYGPEVSYFYQYTDTGSYKVNQMFQQYSHDRVLGFSGLFGCKYLVGKHLTIGAESKLSYSFFRSRSERTDYTFFPSTSQTVATGGFSADNSWQVGDIVGLASVNIGFIF</sequence>
<dbReference type="RefSeq" id="WP_164043532.1">
    <property type="nucleotide sequence ID" value="NZ_JAAGNZ010000003.1"/>
</dbReference>
<comment type="caution">
    <text evidence="1">The sequence shown here is derived from an EMBL/GenBank/DDBJ whole genome shotgun (WGS) entry which is preliminary data.</text>
</comment>